<sequence>MDRLIEGYRGFRATAWPEHRDRFEALAAQGQRPHALVVACSDSRVDPQMIFNAAPGELFVIRNVANLVPPYAPDAAYHGTSAALEFGVRALGVERIVVMGHGLCGGCRALLEPPPAPVDDFVLPWVSMAAGARERALATGLEGEELLRACEHEVVKLSLTNLRSFPWIREAVDSGRLRLEGCWFNVMRGELTRLGPGGFETVRP</sequence>
<keyword evidence="5" id="KW-0456">Lyase</keyword>
<dbReference type="GO" id="GO:0008270">
    <property type="term" value="F:zinc ion binding"/>
    <property type="evidence" value="ECO:0007669"/>
    <property type="project" value="InterPro"/>
</dbReference>
<keyword evidence="9" id="KW-1185">Reference proteome</keyword>
<feature type="binding site" evidence="7">
    <location>
        <position position="101"/>
    </location>
    <ligand>
        <name>Zn(2+)</name>
        <dbReference type="ChEBI" id="CHEBI:29105"/>
    </ligand>
</feature>
<feature type="binding site" evidence="7">
    <location>
        <position position="104"/>
    </location>
    <ligand>
        <name>Zn(2+)</name>
        <dbReference type="ChEBI" id="CHEBI:29105"/>
    </ligand>
</feature>
<comment type="cofactor">
    <cofactor evidence="7">
        <name>Zn(2+)</name>
        <dbReference type="ChEBI" id="CHEBI:29105"/>
    </cofactor>
    <text evidence="7">Binds 1 zinc ion per subunit.</text>
</comment>
<dbReference type="PANTHER" id="PTHR11002:SF76">
    <property type="entry name" value="CARBONIC ANHYDRASE"/>
    <property type="match status" value="1"/>
</dbReference>
<dbReference type="EC" id="4.2.1.1" evidence="2"/>
<evidence type="ECO:0000313" key="8">
    <source>
        <dbReference type="EMBL" id="MDF1586192.1"/>
    </source>
</evidence>
<dbReference type="Gene3D" id="3.40.1050.10">
    <property type="entry name" value="Carbonic anhydrase"/>
    <property type="match status" value="1"/>
</dbReference>
<feature type="binding site" evidence="7">
    <location>
        <position position="40"/>
    </location>
    <ligand>
        <name>Zn(2+)</name>
        <dbReference type="ChEBI" id="CHEBI:29105"/>
    </ligand>
</feature>
<feature type="binding site" evidence="7">
    <location>
        <position position="42"/>
    </location>
    <ligand>
        <name>Zn(2+)</name>
        <dbReference type="ChEBI" id="CHEBI:29105"/>
    </ligand>
</feature>
<dbReference type="EMBL" id="JARGEQ010000073">
    <property type="protein sequence ID" value="MDF1586192.1"/>
    <property type="molecule type" value="Genomic_DNA"/>
</dbReference>
<dbReference type="AlphaFoldDB" id="A0AAP3UYS8"/>
<dbReference type="SMART" id="SM00947">
    <property type="entry name" value="Pro_CA"/>
    <property type="match status" value="1"/>
</dbReference>
<dbReference type="CDD" id="cd00884">
    <property type="entry name" value="beta_CA_cladeB"/>
    <property type="match status" value="1"/>
</dbReference>
<evidence type="ECO:0000313" key="9">
    <source>
        <dbReference type="Proteomes" id="UP001301140"/>
    </source>
</evidence>
<dbReference type="PROSITE" id="PS00704">
    <property type="entry name" value="PROK_CO2_ANHYDRASE_1"/>
    <property type="match status" value="1"/>
</dbReference>
<evidence type="ECO:0000256" key="5">
    <source>
        <dbReference type="ARBA" id="ARBA00023239"/>
    </source>
</evidence>
<dbReference type="PANTHER" id="PTHR11002">
    <property type="entry name" value="CARBONIC ANHYDRASE"/>
    <property type="match status" value="1"/>
</dbReference>
<comment type="similarity">
    <text evidence="1">Belongs to the beta-class carbonic anhydrase family.</text>
</comment>
<keyword evidence="3 7" id="KW-0479">Metal-binding</keyword>
<evidence type="ECO:0000256" key="6">
    <source>
        <dbReference type="ARBA" id="ARBA00048348"/>
    </source>
</evidence>
<dbReference type="GO" id="GO:0004089">
    <property type="term" value="F:carbonate dehydratase activity"/>
    <property type="evidence" value="ECO:0007669"/>
    <property type="project" value="UniProtKB-EC"/>
</dbReference>
<keyword evidence="4 7" id="KW-0862">Zinc</keyword>
<reference evidence="8 9" key="1">
    <citation type="submission" date="2023-03" db="EMBL/GenBank/DDBJ databases">
        <title>YIM 152171 draft genome.</title>
        <authorList>
            <person name="Yang Z."/>
        </authorList>
    </citation>
    <scope>NUCLEOTIDE SEQUENCE [LARGE SCALE GENOMIC DNA]</scope>
    <source>
        <strain evidence="8 9">YIM 152171</strain>
    </source>
</reference>
<comment type="catalytic activity">
    <reaction evidence="6">
        <text>hydrogencarbonate + H(+) = CO2 + H2O</text>
        <dbReference type="Rhea" id="RHEA:10748"/>
        <dbReference type="ChEBI" id="CHEBI:15377"/>
        <dbReference type="ChEBI" id="CHEBI:15378"/>
        <dbReference type="ChEBI" id="CHEBI:16526"/>
        <dbReference type="ChEBI" id="CHEBI:17544"/>
        <dbReference type="EC" id="4.2.1.1"/>
    </reaction>
</comment>
<accession>A0AAP3UYS8</accession>
<dbReference type="InterPro" id="IPR001765">
    <property type="entry name" value="Carbonic_anhydrase"/>
</dbReference>
<dbReference type="InterPro" id="IPR045066">
    <property type="entry name" value="Beta_CA_cladeB"/>
</dbReference>
<protein>
    <recommendedName>
        <fullName evidence="2">carbonic anhydrase</fullName>
        <ecNumber evidence="2">4.2.1.1</ecNumber>
    </recommendedName>
</protein>
<gene>
    <name evidence="8" type="ORF">PZ740_07320</name>
</gene>
<proteinExistence type="inferred from homology"/>
<name>A0AAP3UYS8_9PROT</name>
<evidence type="ECO:0000256" key="2">
    <source>
        <dbReference type="ARBA" id="ARBA00012925"/>
    </source>
</evidence>
<dbReference type="Pfam" id="PF00484">
    <property type="entry name" value="Pro_CA"/>
    <property type="match status" value="1"/>
</dbReference>
<organism evidence="8 9">
    <name type="scientific">Marinimicrococcus flavescens</name>
    <dbReference type="NCBI Taxonomy" id="3031815"/>
    <lineage>
        <taxon>Bacteria</taxon>
        <taxon>Pseudomonadati</taxon>
        <taxon>Pseudomonadota</taxon>
        <taxon>Alphaproteobacteria</taxon>
        <taxon>Geminicoccales</taxon>
        <taxon>Geminicoccaceae</taxon>
        <taxon>Marinimicrococcus</taxon>
    </lineage>
</organism>
<dbReference type="InterPro" id="IPR036874">
    <property type="entry name" value="Carbonic_anhydrase_sf"/>
</dbReference>
<dbReference type="InterPro" id="IPR015892">
    <property type="entry name" value="Carbonic_anhydrase_CS"/>
</dbReference>
<dbReference type="RefSeq" id="WP_327788608.1">
    <property type="nucleotide sequence ID" value="NZ_JARGEQ010000073.1"/>
</dbReference>
<dbReference type="Proteomes" id="UP001301140">
    <property type="component" value="Unassembled WGS sequence"/>
</dbReference>
<evidence type="ECO:0000256" key="3">
    <source>
        <dbReference type="ARBA" id="ARBA00022723"/>
    </source>
</evidence>
<dbReference type="SUPFAM" id="SSF53056">
    <property type="entry name" value="beta-carbonic anhydrase, cab"/>
    <property type="match status" value="1"/>
</dbReference>
<dbReference type="GO" id="GO:0015976">
    <property type="term" value="P:carbon utilization"/>
    <property type="evidence" value="ECO:0007669"/>
    <property type="project" value="InterPro"/>
</dbReference>
<evidence type="ECO:0000256" key="7">
    <source>
        <dbReference type="PIRSR" id="PIRSR601765-1"/>
    </source>
</evidence>
<comment type="caution">
    <text evidence="8">The sequence shown here is derived from an EMBL/GenBank/DDBJ whole genome shotgun (WGS) entry which is preliminary data.</text>
</comment>
<evidence type="ECO:0000256" key="1">
    <source>
        <dbReference type="ARBA" id="ARBA00006217"/>
    </source>
</evidence>
<evidence type="ECO:0000256" key="4">
    <source>
        <dbReference type="ARBA" id="ARBA00022833"/>
    </source>
</evidence>